<dbReference type="AlphaFoldDB" id="A0A9W7DY14"/>
<organism evidence="1 2">
    <name type="scientific">Triparma laevis f. longispina</name>
    <dbReference type="NCBI Taxonomy" id="1714387"/>
    <lineage>
        <taxon>Eukaryota</taxon>
        <taxon>Sar</taxon>
        <taxon>Stramenopiles</taxon>
        <taxon>Ochrophyta</taxon>
        <taxon>Bolidophyceae</taxon>
        <taxon>Parmales</taxon>
        <taxon>Triparmaceae</taxon>
        <taxon>Triparma</taxon>
    </lineage>
</organism>
<proteinExistence type="predicted"/>
<sequence length="83" mass="8798">MPSSTRSQYGLQIAFDNQPAPETPTANHEGACTKTMMASKAFPNIKTIFQNQNSSSYGAMSVATTDALYPGESLDSLCSNCGL</sequence>
<evidence type="ECO:0000313" key="2">
    <source>
        <dbReference type="Proteomes" id="UP001165122"/>
    </source>
</evidence>
<dbReference type="EMBL" id="BRXW01000488">
    <property type="protein sequence ID" value="GMH59297.1"/>
    <property type="molecule type" value="Genomic_DNA"/>
</dbReference>
<reference evidence="2" key="1">
    <citation type="journal article" date="2023" name="Commun. Biol.">
        <title>Genome analysis of Parmales, the sister group of diatoms, reveals the evolutionary specialization of diatoms from phago-mixotrophs to photoautotrophs.</title>
        <authorList>
            <person name="Ban H."/>
            <person name="Sato S."/>
            <person name="Yoshikawa S."/>
            <person name="Yamada K."/>
            <person name="Nakamura Y."/>
            <person name="Ichinomiya M."/>
            <person name="Sato N."/>
            <person name="Blanc-Mathieu R."/>
            <person name="Endo H."/>
            <person name="Kuwata A."/>
            <person name="Ogata H."/>
        </authorList>
    </citation>
    <scope>NUCLEOTIDE SEQUENCE [LARGE SCALE GENOMIC DNA]</scope>
    <source>
        <strain evidence="2">NIES 3700</strain>
    </source>
</reference>
<gene>
    <name evidence="1" type="ORF">TrLO_g1562</name>
</gene>
<dbReference type="Proteomes" id="UP001165122">
    <property type="component" value="Unassembled WGS sequence"/>
</dbReference>
<name>A0A9W7DY14_9STRA</name>
<keyword evidence="2" id="KW-1185">Reference proteome</keyword>
<accession>A0A9W7DY14</accession>
<protein>
    <submittedName>
        <fullName evidence="1">Uncharacterized protein</fullName>
    </submittedName>
</protein>
<comment type="caution">
    <text evidence="1">The sequence shown here is derived from an EMBL/GenBank/DDBJ whole genome shotgun (WGS) entry which is preliminary data.</text>
</comment>
<evidence type="ECO:0000313" key="1">
    <source>
        <dbReference type="EMBL" id="GMH59297.1"/>
    </source>
</evidence>